<reference evidence="1" key="1">
    <citation type="journal article" date="2021" name="Proc. Natl. Acad. Sci. U.S.A.">
        <title>A Catalog of Tens of Thousands of Viruses from Human Metagenomes Reveals Hidden Associations with Chronic Diseases.</title>
        <authorList>
            <person name="Tisza M.J."/>
            <person name="Buck C.B."/>
        </authorList>
    </citation>
    <scope>NUCLEOTIDE SEQUENCE</scope>
    <source>
        <strain evidence="1">CtYA416</strain>
    </source>
</reference>
<dbReference type="EMBL" id="BK016136">
    <property type="protein sequence ID" value="DAF97740.1"/>
    <property type="molecule type" value="Genomic_DNA"/>
</dbReference>
<accession>A0A8S5UTJ0</accession>
<protein>
    <submittedName>
        <fullName evidence="1">Uncharacterized protein</fullName>
    </submittedName>
</protein>
<name>A0A8S5UTJ0_9CAUD</name>
<organism evidence="1">
    <name type="scientific">Myoviridae sp. ctYA416</name>
    <dbReference type="NCBI Taxonomy" id="2825125"/>
    <lineage>
        <taxon>Viruses</taxon>
        <taxon>Duplodnaviria</taxon>
        <taxon>Heunggongvirae</taxon>
        <taxon>Uroviricota</taxon>
        <taxon>Caudoviricetes</taxon>
    </lineage>
</organism>
<sequence>MQKEIKETNVYEEIIETIKSEDFLLLEVKNLDSAIRVVTEGFVKFLANLRYTEDQNSSAIRISDRNGSFILGVIADHSKDDEGKDSFEISFTIEEEDIKDIDPTYELSNSEVQVFLNRFMYTQVSHQFQSNEMVYKIMRAVWVNLLAFASNVQKKELDEEGYTLKINETLNINVNDEDGKRVITIEPGTDLKKFIKDDSLIQIEA</sequence>
<proteinExistence type="predicted"/>
<evidence type="ECO:0000313" key="1">
    <source>
        <dbReference type="EMBL" id="DAF97740.1"/>
    </source>
</evidence>